<dbReference type="AlphaFoldDB" id="A0A413HTB4"/>
<dbReference type="Proteomes" id="UP000285604">
    <property type="component" value="Unassembled WGS sequence"/>
</dbReference>
<accession>A0A413HTB4</accession>
<dbReference type="EMBL" id="QSCI01000025">
    <property type="protein sequence ID" value="RGX95564.1"/>
    <property type="molecule type" value="Genomic_DNA"/>
</dbReference>
<gene>
    <name evidence="1" type="ORF">DXA63_07300</name>
</gene>
<proteinExistence type="predicted"/>
<protein>
    <submittedName>
        <fullName evidence="1">Uncharacterized protein</fullName>
    </submittedName>
</protein>
<name>A0A413HTB4_9BACT</name>
<evidence type="ECO:0000313" key="1">
    <source>
        <dbReference type="EMBL" id="RGX95564.1"/>
    </source>
</evidence>
<evidence type="ECO:0000313" key="2">
    <source>
        <dbReference type="Proteomes" id="UP000285604"/>
    </source>
</evidence>
<comment type="caution">
    <text evidence="1">The sequence shown here is derived from an EMBL/GenBank/DDBJ whole genome shotgun (WGS) entry which is preliminary data.</text>
</comment>
<sequence>MYNLKHMETLEKMPFEAQHKIFKRLAEIADSKSLTKEEQEKYDNSMMVMWDNYAVYKHAMEKEAKKVSKEIALNLLTYNTPIDVIAKSTGLSIDEIKKLKQ</sequence>
<organism evidence="1 2">
    <name type="scientific">Segatella copri</name>
    <dbReference type="NCBI Taxonomy" id="165179"/>
    <lineage>
        <taxon>Bacteria</taxon>
        <taxon>Pseudomonadati</taxon>
        <taxon>Bacteroidota</taxon>
        <taxon>Bacteroidia</taxon>
        <taxon>Bacteroidales</taxon>
        <taxon>Prevotellaceae</taxon>
        <taxon>Segatella</taxon>
    </lineage>
</organism>
<reference evidence="1 2" key="1">
    <citation type="submission" date="2018-08" db="EMBL/GenBank/DDBJ databases">
        <title>A genome reference for cultivated species of the human gut microbiota.</title>
        <authorList>
            <person name="Zou Y."/>
            <person name="Xue W."/>
            <person name="Luo G."/>
        </authorList>
    </citation>
    <scope>NUCLEOTIDE SEQUENCE [LARGE SCALE GENOMIC DNA]</scope>
    <source>
        <strain evidence="1 2">OF03-3</strain>
    </source>
</reference>